<dbReference type="InterPro" id="IPR036638">
    <property type="entry name" value="HLH_DNA-bd_sf"/>
</dbReference>
<dbReference type="Gene3D" id="4.10.280.10">
    <property type="entry name" value="Helix-loop-helix DNA-binding domain"/>
    <property type="match status" value="1"/>
</dbReference>
<evidence type="ECO:0000259" key="4">
    <source>
        <dbReference type="PROSITE" id="PS51271"/>
    </source>
</evidence>
<gene>
    <name evidence="5" type="ORF">TASK_LOCUS8446</name>
</gene>
<dbReference type="InterPro" id="IPR011598">
    <property type="entry name" value="bHLH_dom"/>
</dbReference>
<evidence type="ECO:0000256" key="1">
    <source>
        <dbReference type="ARBA" id="ARBA00006854"/>
    </source>
</evidence>
<feature type="compositionally biased region" description="Pro residues" evidence="2">
    <location>
        <begin position="416"/>
        <end position="431"/>
    </location>
</feature>
<feature type="region of interest" description="Disordered" evidence="2">
    <location>
        <begin position="320"/>
        <end position="487"/>
    </location>
</feature>
<dbReference type="SMART" id="SM00353">
    <property type="entry name" value="HLH"/>
    <property type="match status" value="1"/>
</dbReference>
<dbReference type="PANTHER" id="PTHR22100">
    <property type="entry name" value="WINGS APART-LIKE PROTEIN HOMOLOG"/>
    <property type="match status" value="1"/>
</dbReference>
<dbReference type="EMBL" id="UYRS01018800">
    <property type="protein sequence ID" value="VDK40300.1"/>
    <property type="molecule type" value="Genomic_DNA"/>
</dbReference>
<evidence type="ECO:0000259" key="3">
    <source>
        <dbReference type="PROSITE" id="PS50888"/>
    </source>
</evidence>
<dbReference type="STRING" id="60517.A0A0R3WCK8"/>
<dbReference type="PROSITE" id="PS50888">
    <property type="entry name" value="BHLH"/>
    <property type="match status" value="1"/>
</dbReference>
<feature type="compositionally biased region" description="Polar residues" evidence="2">
    <location>
        <begin position="324"/>
        <end position="362"/>
    </location>
</feature>
<feature type="domain" description="BHLH" evidence="3">
    <location>
        <begin position="45"/>
        <end position="96"/>
    </location>
</feature>
<dbReference type="InterPro" id="IPR022771">
    <property type="entry name" value="WAPL_C"/>
</dbReference>
<feature type="compositionally biased region" description="Low complexity" evidence="2">
    <location>
        <begin position="173"/>
        <end position="182"/>
    </location>
</feature>
<dbReference type="PROSITE" id="PS51271">
    <property type="entry name" value="WAPL"/>
    <property type="match status" value="1"/>
</dbReference>
<dbReference type="PANTHER" id="PTHR22100:SF13">
    <property type="entry name" value="WINGS APART-LIKE PROTEIN HOMOLOG"/>
    <property type="match status" value="1"/>
</dbReference>
<evidence type="ECO:0000313" key="7">
    <source>
        <dbReference type="WBParaSite" id="TASK_0000844501-mRNA-1"/>
    </source>
</evidence>
<evidence type="ECO:0000313" key="5">
    <source>
        <dbReference type="EMBL" id="VDK40300.1"/>
    </source>
</evidence>
<feature type="region of interest" description="Disordered" evidence="2">
    <location>
        <begin position="149"/>
        <end position="213"/>
    </location>
</feature>
<keyword evidence="6" id="KW-1185">Reference proteome</keyword>
<feature type="domain" description="WAPL" evidence="4">
    <location>
        <begin position="463"/>
        <end position="550"/>
    </location>
</feature>
<dbReference type="InterPro" id="IPR012502">
    <property type="entry name" value="WAPL_dom"/>
</dbReference>
<protein>
    <submittedName>
        <fullName evidence="7">BHLH domain-containing protein</fullName>
    </submittedName>
</protein>
<dbReference type="Gene3D" id="1.25.10.10">
    <property type="entry name" value="Leucine-rich Repeat Variant"/>
    <property type="match status" value="1"/>
</dbReference>
<accession>A0A0R3WCK8</accession>
<dbReference type="SUPFAM" id="SSF47459">
    <property type="entry name" value="HLH, helix-loop-helix DNA-binding domain"/>
    <property type="match status" value="1"/>
</dbReference>
<reference evidence="5 6" key="2">
    <citation type="submission" date="2018-11" db="EMBL/GenBank/DDBJ databases">
        <authorList>
            <consortium name="Pathogen Informatics"/>
        </authorList>
    </citation>
    <scope>NUCLEOTIDE SEQUENCE [LARGE SCALE GENOMIC DNA]</scope>
</reference>
<evidence type="ECO:0000313" key="6">
    <source>
        <dbReference type="Proteomes" id="UP000282613"/>
    </source>
</evidence>
<comment type="similarity">
    <text evidence="1">Belongs to the WAPL family.</text>
</comment>
<sequence>MVVLSSAYTAKPNNFSITNLLGDVNGQSATLSANLPRKSRVRAAQQRIKANARERGRVHTIGAAFEALRRSVPVSSECKLTKLSVLRIAAAYIETLVACLEANRIKEREGDGEEEVVEKPEDLSCTAKAFSTHPPSGATGVMPYRTFATRSSRPSERFEQLSRGNRGSGGKGDSSSTKTTTSSRKRVNVVTFRPSPSPVDEVGKGNTQTSSELSCSTAASSSFSSSLKPAAAPRHEFRAAAMGTSASAPIISPKFRRKFGILTGPSLNVGFSNYLPSLISCGTGLNVEYGEFADFIKGLFIQVKYAGSQWRFAQSTEDYRTNHRSGPTKSCLQQSLATTNQRSRLASNQSLAKMTPTSPLTNEKSEADPYAWVEEEEEAKPDPEPKPSAFAVREEDEEDDGIKPWFWPASRDVAKPTPPTPPPPPSHPANPPSTDRKVNAKGAPPPSLANGTGMEAKTSNNVAMDKKDMHTAGDKSKTSHEIQERSSVQHALDDMNYLIDGLSDTNSTDTRCLSILSLANKCLTPATRDLVHAYGLLKQICANLHDAHTDYVMVRLSLVRSHLAWCGVVWCSATWLPKGHTTQCEGGWGQ</sequence>
<organism evidence="7">
    <name type="scientific">Taenia asiatica</name>
    <name type="common">Asian tapeworm</name>
    <dbReference type="NCBI Taxonomy" id="60517"/>
    <lineage>
        <taxon>Eukaryota</taxon>
        <taxon>Metazoa</taxon>
        <taxon>Spiralia</taxon>
        <taxon>Lophotrochozoa</taxon>
        <taxon>Platyhelminthes</taxon>
        <taxon>Cestoda</taxon>
        <taxon>Eucestoda</taxon>
        <taxon>Cyclophyllidea</taxon>
        <taxon>Taeniidae</taxon>
        <taxon>Taenia</taxon>
    </lineage>
</organism>
<reference evidence="7" key="1">
    <citation type="submission" date="2017-02" db="UniProtKB">
        <authorList>
            <consortium name="WormBaseParasite"/>
        </authorList>
    </citation>
    <scope>IDENTIFICATION</scope>
</reference>
<name>A0A0R3WCK8_TAEAS</name>
<dbReference type="Pfam" id="PF00010">
    <property type="entry name" value="HLH"/>
    <property type="match status" value="1"/>
</dbReference>
<dbReference type="InterPro" id="IPR039874">
    <property type="entry name" value="WAPL"/>
</dbReference>
<feature type="compositionally biased region" description="Basic and acidic residues" evidence="2">
    <location>
        <begin position="464"/>
        <end position="484"/>
    </location>
</feature>
<dbReference type="OrthoDB" id="10001938at2759"/>
<dbReference type="InterPro" id="IPR011989">
    <property type="entry name" value="ARM-like"/>
</dbReference>
<dbReference type="Proteomes" id="UP000282613">
    <property type="component" value="Unassembled WGS sequence"/>
</dbReference>
<dbReference type="GO" id="GO:0046983">
    <property type="term" value="F:protein dimerization activity"/>
    <property type="evidence" value="ECO:0007669"/>
    <property type="project" value="InterPro"/>
</dbReference>
<dbReference type="Pfam" id="PF07814">
    <property type="entry name" value="WAPL"/>
    <property type="match status" value="1"/>
</dbReference>
<evidence type="ECO:0000256" key="2">
    <source>
        <dbReference type="SAM" id="MobiDB-lite"/>
    </source>
</evidence>
<dbReference type="AlphaFoldDB" id="A0A0R3WCK8"/>
<proteinExistence type="inferred from homology"/>
<dbReference type="WBParaSite" id="TASK_0000844501-mRNA-1">
    <property type="protein sequence ID" value="TASK_0000844501-mRNA-1"/>
    <property type="gene ID" value="TASK_0000844501"/>
</dbReference>